<name>A0A8K0CHE4_IGNLU</name>
<evidence type="ECO:0000313" key="2">
    <source>
        <dbReference type="EMBL" id="KAF2887423.1"/>
    </source>
</evidence>
<feature type="domain" description="Mutator-like transposase" evidence="1">
    <location>
        <begin position="2"/>
        <end position="59"/>
    </location>
</feature>
<dbReference type="Proteomes" id="UP000801492">
    <property type="component" value="Unassembled WGS sequence"/>
</dbReference>
<dbReference type="AlphaFoldDB" id="A0A8K0CHE4"/>
<keyword evidence="3" id="KW-1185">Reference proteome</keyword>
<feature type="non-terminal residue" evidence="2">
    <location>
        <position position="61"/>
    </location>
</feature>
<dbReference type="InterPro" id="IPR049012">
    <property type="entry name" value="Mutator_transp_dom"/>
</dbReference>
<comment type="caution">
    <text evidence="2">The sequence shown here is derived from an EMBL/GenBank/DDBJ whole genome shotgun (WGS) entry which is preliminary data.</text>
</comment>
<reference evidence="2" key="1">
    <citation type="submission" date="2019-08" db="EMBL/GenBank/DDBJ databases">
        <title>The genome of the North American firefly Photinus pyralis.</title>
        <authorList>
            <consortium name="Photinus pyralis genome working group"/>
            <person name="Fallon T.R."/>
            <person name="Sander Lower S.E."/>
            <person name="Weng J.-K."/>
        </authorList>
    </citation>
    <scope>NUCLEOTIDE SEQUENCE</scope>
    <source>
        <strain evidence="2">TRF0915ILg1</strain>
        <tissue evidence="2">Whole body</tissue>
    </source>
</reference>
<evidence type="ECO:0000259" key="1">
    <source>
        <dbReference type="Pfam" id="PF20700"/>
    </source>
</evidence>
<dbReference type="OrthoDB" id="6431392at2759"/>
<accession>A0A8K0CHE4</accession>
<gene>
    <name evidence="2" type="ORF">ILUMI_18750</name>
</gene>
<organism evidence="2 3">
    <name type="scientific">Ignelater luminosus</name>
    <name type="common">Cucubano</name>
    <name type="synonym">Pyrophorus luminosus</name>
    <dbReference type="NCBI Taxonomy" id="2038154"/>
    <lineage>
        <taxon>Eukaryota</taxon>
        <taxon>Metazoa</taxon>
        <taxon>Ecdysozoa</taxon>
        <taxon>Arthropoda</taxon>
        <taxon>Hexapoda</taxon>
        <taxon>Insecta</taxon>
        <taxon>Pterygota</taxon>
        <taxon>Neoptera</taxon>
        <taxon>Endopterygota</taxon>
        <taxon>Coleoptera</taxon>
        <taxon>Polyphaga</taxon>
        <taxon>Elateriformia</taxon>
        <taxon>Elateroidea</taxon>
        <taxon>Elateridae</taxon>
        <taxon>Agrypninae</taxon>
        <taxon>Pyrophorini</taxon>
        <taxon>Ignelater</taxon>
    </lineage>
</organism>
<sequence>VWHKYLCEAMQKAGEEEKQHAIDKGNLTVVDGKEIPYITVIVDGGWSKRSYGHGYNASSKV</sequence>
<protein>
    <recommendedName>
        <fullName evidence="1">Mutator-like transposase domain-containing protein</fullName>
    </recommendedName>
</protein>
<dbReference type="Pfam" id="PF20700">
    <property type="entry name" value="Mutator"/>
    <property type="match status" value="1"/>
</dbReference>
<proteinExistence type="predicted"/>
<dbReference type="EMBL" id="VTPC01083565">
    <property type="protein sequence ID" value="KAF2887423.1"/>
    <property type="molecule type" value="Genomic_DNA"/>
</dbReference>
<evidence type="ECO:0000313" key="3">
    <source>
        <dbReference type="Proteomes" id="UP000801492"/>
    </source>
</evidence>
<feature type="non-terminal residue" evidence="2">
    <location>
        <position position="1"/>
    </location>
</feature>